<dbReference type="SMART" id="SM00420">
    <property type="entry name" value="HTH_DEOR"/>
    <property type="match status" value="1"/>
</dbReference>
<dbReference type="InterPro" id="IPR036390">
    <property type="entry name" value="WH_DNA-bd_sf"/>
</dbReference>
<dbReference type="Pfam" id="PF00455">
    <property type="entry name" value="DeoRC"/>
    <property type="match status" value="1"/>
</dbReference>
<organism evidence="4 5">
    <name type="scientific">Plantactinospora soyae</name>
    <dbReference type="NCBI Taxonomy" id="1544732"/>
    <lineage>
        <taxon>Bacteria</taxon>
        <taxon>Bacillati</taxon>
        <taxon>Actinomycetota</taxon>
        <taxon>Actinomycetes</taxon>
        <taxon>Micromonosporales</taxon>
        <taxon>Micromonosporaceae</taxon>
        <taxon>Plantactinospora</taxon>
    </lineage>
</organism>
<dbReference type="PANTHER" id="PTHR30363">
    <property type="entry name" value="HTH-TYPE TRANSCRIPTIONAL REGULATOR SRLR-RELATED"/>
    <property type="match status" value="1"/>
</dbReference>
<gene>
    <name evidence="4" type="ORF">H4W31_003822</name>
</gene>
<sequence>MSVQERHQAIVELLLTHGRVTVAELSARAGVSEMTTRRDLELLERDGLLQRVHGGAVSTVSGSYEPPFAVRSHQRADLKARIGVAAAALIGANETVVLDAGTTALATARALRGRRQLTVCALSVPATTELADESGIRLIAAGGDVRPGEQCFVGPLAERIFDELRFDTFVMSVGGVDSSTGISDFNPDDVRVKRAAIAASRRRVVVADSTKLGRVTFARIGPVRLADVLVTDDGADTEQVAALRDAGVQVVLA</sequence>
<proteinExistence type="predicted"/>
<dbReference type="InterPro" id="IPR001034">
    <property type="entry name" value="DeoR_HTH"/>
</dbReference>
<dbReference type="EMBL" id="JADBEB010000001">
    <property type="protein sequence ID" value="MBE1488184.1"/>
    <property type="molecule type" value="Genomic_DNA"/>
</dbReference>
<dbReference type="PRINTS" id="PR00037">
    <property type="entry name" value="HTHLACR"/>
</dbReference>
<evidence type="ECO:0000259" key="3">
    <source>
        <dbReference type="PROSITE" id="PS51000"/>
    </source>
</evidence>
<dbReference type="InterPro" id="IPR014036">
    <property type="entry name" value="DeoR-like_C"/>
</dbReference>
<dbReference type="InterPro" id="IPR036388">
    <property type="entry name" value="WH-like_DNA-bd_sf"/>
</dbReference>
<keyword evidence="1" id="KW-0805">Transcription regulation</keyword>
<dbReference type="RefSeq" id="WP_192767897.1">
    <property type="nucleotide sequence ID" value="NZ_JADBEB010000001.1"/>
</dbReference>
<dbReference type="SUPFAM" id="SSF46785">
    <property type="entry name" value="Winged helix' DNA-binding domain"/>
    <property type="match status" value="1"/>
</dbReference>
<evidence type="ECO:0000313" key="4">
    <source>
        <dbReference type="EMBL" id="MBE1488184.1"/>
    </source>
</evidence>
<dbReference type="Gene3D" id="1.10.10.10">
    <property type="entry name" value="Winged helix-like DNA-binding domain superfamily/Winged helix DNA-binding domain"/>
    <property type="match status" value="1"/>
</dbReference>
<evidence type="ECO:0000313" key="5">
    <source>
        <dbReference type="Proteomes" id="UP000649753"/>
    </source>
</evidence>
<accession>A0A927M561</accession>
<dbReference type="Pfam" id="PF08220">
    <property type="entry name" value="HTH_DeoR"/>
    <property type="match status" value="1"/>
</dbReference>
<evidence type="ECO:0000256" key="1">
    <source>
        <dbReference type="ARBA" id="ARBA00023015"/>
    </source>
</evidence>
<protein>
    <submittedName>
        <fullName evidence="4">DeoR/GlpR family transcriptional regulator of sugar metabolism</fullName>
    </submittedName>
</protein>
<dbReference type="InterPro" id="IPR037171">
    <property type="entry name" value="NagB/RpiA_transferase-like"/>
</dbReference>
<comment type="caution">
    <text evidence="4">The sequence shown here is derived from an EMBL/GenBank/DDBJ whole genome shotgun (WGS) entry which is preliminary data.</text>
</comment>
<dbReference type="PANTHER" id="PTHR30363:SF44">
    <property type="entry name" value="AGA OPERON TRANSCRIPTIONAL REPRESSOR-RELATED"/>
    <property type="match status" value="1"/>
</dbReference>
<keyword evidence="5" id="KW-1185">Reference proteome</keyword>
<feature type="domain" description="HTH deoR-type" evidence="3">
    <location>
        <begin position="3"/>
        <end position="58"/>
    </location>
</feature>
<dbReference type="PROSITE" id="PS51000">
    <property type="entry name" value="HTH_DEOR_2"/>
    <property type="match status" value="1"/>
</dbReference>
<reference evidence="4" key="1">
    <citation type="submission" date="2020-10" db="EMBL/GenBank/DDBJ databases">
        <title>Sequencing the genomes of 1000 actinobacteria strains.</title>
        <authorList>
            <person name="Klenk H.-P."/>
        </authorList>
    </citation>
    <scope>NUCLEOTIDE SEQUENCE</scope>
    <source>
        <strain evidence="4">DSM 46832</strain>
    </source>
</reference>
<dbReference type="SMART" id="SM01134">
    <property type="entry name" value="DeoRC"/>
    <property type="match status" value="1"/>
</dbReference>
<evidence type="ECO:0000256" key="2">
    <source>
        <dbReference type="ARBA" id="ARBA00023163"/>
    </source>
</evidence>
<name>A0A927M561_9ACTN</name>
<dbReference type="Proteomes" id="UP000649753">
    <property type="component" value="Unassembled WGS sequence"/>
</dbReference>
<dbReference type="InterPro" id="IPR050313">
    <property type="entry name" value="Carb_Metab_HTH_regulators"/>
</dbReference>
<dbReference type="GO" id="GO:0003700">
    <property type="term" value="F:DNA-binding transcription factor activity"/>
    <property type="evidence" value="ECO:0007669"/>
    <property type="project" value="InterPro"/>
</dbReference>
<dbReference type="Gene3D" id="3.40.50.1360">
    <property type="match status" value="1"/>
</dbReference>
<dbReference type="SUPFAM" id="SSF100950">
    <property type="entry name" value="NagB/RpiA/CoA transferase-like"/>
    <property type="match status" value="1"/>
</dbReference>
<keyword evidence="2" id="KW-0804">Transcription</keyword>
<dbReference type="AlphaFoldDB" id="A0A927M561"/>